<evidence type="ECO:0008006" key="4">
    <source>
        <dbReference type="Google" id="ProtNLM"/>
    </source>
</evidence>
<dbReference type="InParanoid" id="A0A1Z5KJU8"/>
<comment type="caution">
    <text evidence="2">The sequence shown here is derived from an EMBL/GenBank/DDBJ whole genome shotgun (WGS) entry which is preliminary data.</text>
</comment>
<dbReference type="GO" id="GO:0004305">
    <property type="term" value="F:ethanolamine kinase activity"/>
    <property type="evidence" value="ECO:0007669"/>
    <property type="project" value="TreeGrafter"/>
</dbReference>
<protein>
    <recommendedName>
        <fullName evidence="4">Ethanolamine kinase</fullName>
    </recommendedName>
</protein>
<dbReference type="OrthoDB" id="10267235at2759"/>
<dbReference type="InterPro" id="IPR011009">
    <property type="entry name" value="Kinase-like_dom_sf"/>
</dbReference>
<dbReference type="AlphaFoldDB" id="A0A1Z5KJU8"/>
<keyword evidence="3" id="KW-1185">Reference proteome</keyword>
<dbReference type="Gene3D" id="3.30.200.20">
    <property type="entry name" value="Phosphorylase Kinase, domain 1"/>
    <property type="match status" value="1"/>
</dbReference>
<comment type="similarity">
    <text evidence="1">Belongs to the choline/ethanolamine kinase family.</text>
</comment>
<accession>A0A1Z5KJU8</accession>
<evidence type="ECO:0000313" key="2">
    <source>
        <dbReference type="EMBL" id="GAX26352.1"/>
    </source>
</evidence>
<organism evidence="2 3">
    <name type="scientific">Fistulifera solaris</name>
    <name type="common">Oleaginous diatom</name>
    <dbReference type="NCBI Taxonomy" id="1519565"/>
    <lineage>
        <taxon>Eukaryota</taxon>
        <taxon>Sar</taxon>
        <taxon>Stramenopiles</taxon>
        <taxon>Ochrophyta</taxon>
        <taxon>Bacillariophyta</taxon>
        <taxon>Bacillariophyceae</taxon>
        <taxon>Bacillariophycidae</taxon>
        <taxon>Naviculales</taxon>
        <taxon>Naviculaceae</taxon>
        <taxon>Fistulifera</taxon>
    </lineage>
</organism>
<dbReference type="GO" id="GO:0005737">
    <property type="term" value="C:cytoplasm"/>
    <property type="evidence" value="ECO:0007669"/>
    <property type="project" value="TreeGrafter"/>
</dbReference>
<sequence length="373" mass="43521">MLLLRNSTKSSTRRLVLPYEIRLHTAHRDEQLARLVAEAFALNQQSLRIQPLTGGLSNSLFVAYHQQQPVALIRVHPDPPSNNYLHHSKHNPPPFIDHRTETKLLCWLSQQHHLAPKLYGSFQNGRLEEFYPHHQPLSSCREMIRYAPVIAQRMAQLHALPQEIVTISCQERTRQWLALAESLVVSHERELSPFLQTLRDEWQWIESVLFHNTSAATPIQSFLAQRVLTHGDLQSLNVLVSEEDTTDVRIIDYEYASYSPRGFDLANTFCEYCDMNHLCADYDREYPTTTEQKDFLRSYLHTLGQPIPSEEYLQELGEQVGRYTVVSHISWAIWSIVQHFQSAQRETFDYLQYARHRLEGNAFSKRLFWALES</sequence>
<dbReference type="Pfam" id="PF01633">
    <property type="entry name" value="Choline_kinase"/>
    <property type="match status" value="1"/>
</dbReference>
<dbReference type="Proteomes" id="UP000198406">
    <property type="component" value="Unassembled WGS sequence"/>
</dbReference>
<proteinExistence type="inferred from homology"/>
<evidence type="ECO:0000256" key="1">
    <source>
        <dbReference type="ARBA" id="ARBA00038211"/>
    </source>
</evidence>
<evidence type="ECO:0000313" key="3">
    <source>
        <dbReference type="Proteomes" id="UP000198406"/>
    </source>
</evidence>
<name>A0A1Z5KJU8_FISSO</name>
<dbReference type="Gene3D" id="3.90.1200.10">
    <property type="match status" value="1"/>
</dbReference>
<dbReference type="PANTHER" id="PTHR22603:SF93">
    <property type="entry name" value="RE24176P"/>
    <property type="match status" value="1"/>
</dbReference>
<dbReference type="SUPFAM" id="SSF56112">
    <property type="entry name" value="Protein kinase-like (PK-like)"/>
    <property type="match status" value="1"/>
</dbReference>
<reference evidence="2 3" key="1">
    <citation type="journal article" date="2015" name="Plant Cell">
        <title>Oil accumulation by the oleaginous diatom Fistulifera solaris as revealed by the genome and transcriptome.</title>
        <authorList>
            <person name="Tanaka T."/>
            <person name="Maeda Y."/>
            <person name="Veluchamy A."/>
            <person name="Tanaka M."/>
            <person name="Abida H."/>
            <person name="Marechal E."/>
            <person name="Bowler C."/>
            <person name="Muto M."/>
            <person name="Sunaga Y."/>
            <person name="Tanaka M."/>
            <person name="Yoshino T."/>
            <person name="Taniguchi T."/>
            <person name="Fukuda Y."/>
            <person name="Nemoto M."/>
            <person name="Matsumoto M."/>
            <person name="Wong P.S."/>
            <person name="Aburatani S."/>
            <person name="Fujibuchi W."/>
        </authorList>
    </citation>
    <scope>NUCLEOTIDE SEQUENCE [LARGE SCALE GENOMIC DNA]</scope>
    <source>
        <strain evidence="2 3">JPCC DA0580</strain>
    </source>
</reference>
<dbReference type="GO" id="GO:0004103">
    <property type="term" value="F:choline kinase activity"/>
    <property type="evidence" value="ECO:0007669"/>
    <property type="project" value="TreeGrafter"/>
</dbReference>
<dbReference type="PANTHER" id="PTHR22603">
    <property type="entry name" value="CHOLINE/ETHANOALAMINE KINASE"/>
    <property type="match status" value="1"/>
</dbReference>
<gene>
    <name evidence="2" type="ORF">FisN_16Lh194</name>
</gene>
<dbReference type="GO" id="GO:0006646">
    <property type="term" value="P:phosphatidylethanolamine biosynthetic process"/>
    <property type="evidence" value="ECO:0007669"/>
    <property type="project" value="TreeGrafter"/>
</dbReference>
<dbReference type="EMBL" id="BDSP01000240">
    <property type="protein sequence ID" value="GAX26352.1"/>
    <property type="molecule type" value="Genomic_DNA"/>
</dbReference>